<feature type="compositionally biased region" description="Basic and acidic residues" evidence="1">
    <location>
        <begin position="334"/>
        <end position="345"/>
    </location>
</feature>
<gene>
    <name evidence="2" type="ORF">MYCFIDRAFT_217101</name>
</gene>
<evidence type="ECO:0000256" key="1">
    <source>
        <dbReference type="SAM" id="MobiDB-lite"/>
    </source>
</evidence>
<dbReference type="EMBL" id="KB446571">
    <property type="protein sequence ID" value="EME77048.1"/>
    <property type="molecule type" value="Genomic_DNA"/>
</dbReference>
<accession>M3AIL7</accession>
<dbReference type="RefSeq" id="XP_007932373.1">
    <property type="nucleotide sequence ID" value="XM_007934182.1"/>
</dbReference>
<dbReference type="HOGENOM" id="CLU_381777_0_0_1"/>
<reference evidence="2 3" key="1">
    <citation type="journal article" date="2012" name="PLoS Pathog.">
        <title>Diverse lifestyles and strategies of plant pathogenesis encoded in the genomes of eighteen Dothideomycetes fungi.</title>
        <authorList>
            <person name="Ohm R.A."/>
            <person name="Feau N."/>
            <person name="Henrissat B."/>
            <person name="Schoch C.L."/>
            <person name="Horwitz B.A."/>
            <person name="Barry K.W."/>
            <person name="Condon B.J."/>
            <person name="Copeland A.C."/>
            <person name="Dhillon B."/>
            <person name="Glaser F."/>
            <person name="Hesse C.N."/>
            <person name="Kosti I."/>
            <person name="LaButti K."/>
            <person name="Lindquist E.A."/>
            <person name="Lucas S."/>
            <person name="Salamov A.A."/>
            <person name="Bradshaw R.E."/>
            <person name="Ciuffetti L."/>
            <person name="Hamelin R.C."/>
            <person name="Kema G.H.J."/>
            <person name="Lawrence C."/>
            <person name="Scott J.A."/>
            <person name="Spatafora J.W."/>
            <person name="Turgeon B.G."/>
            <person name="de Wit P.J.G.M."/>
            <person name="Zhong S."/>
            <person name="Goodwin S.B."/>
            <person name="Grigoriev I.V."/>
        </authorList>
    </citation>
    <scope>NUCLEOTIDE SEQUENCE [LARGE SCALE GENOMIC DNA]</scope>
    <source>
        <strain evidence="2 3">CIRAD86</strain>
    </source>
</reference>
<evidence type="ECO:0000313" key="2">
    <source>
        <dbReference type="EMBL" id="EME77048.1"/>
    </source>
</evidence>
<evidence type="ECO:0000313" key="3">
    <source>
        <dbReference type="Proteomes" id="UP000016932"/>
    </source>
</evidence>
<name>M3AIL7_PSEFD</name>
<keyword evidence="3" id="KW-1185">Reference proteome</keyword>
<sequence length="725" mass="81725">MSQNPNYNHFIADPAETHYFVRRSDDAGHGHDIGNDRTIAGLQQFLAAAQEGTMDAFPGSQMLPGTTSWSLIYNVANRHWLHVLFTVDFDSNTGQISVHDSKEDLGCLAMIREELVLYAKLISMREELGLSTVVWPEPNAIKYLPCPQQNNSSDCAFYAFNCARVPAGQEHFNRSIADSSEMGLVLRREALDFVHACMRACQDSNAAQTPPQDLENETPLSPEMVQDRWERIRLAQWSGALVNPQAPPEGFAGTWSWIQVGVDDVAAMNRAMTSPASVVTSRYAGLLDTGIAATPGVIWWPQETEVNEHDSSSPTSLAAPRKQKKASQGKPGYRKSESPDREYYKNKSTNMEPVFRAPGGPRTSIPKGTLLNARQFSVSHEKWSVADKQKLCHLIEVEGLSRSDVKKLHFPHVKIKVLNCVYNRIKVKQNREAVRLANKRRMYAPLTPQQERRVLQLKNSTNTKWAYISEDTGLSVESLKAHWIDLKHKSQPERRKKRPNVTNPSQSTRQRLLTQDQAAFFILLDASLRSSDILYPVFPGLRADARFGNITDVLHDWEEAGELVLSSKKTASHLPLAFVLCFNLMDLLSDTPNAVGKTKCDISYSQDNEQWYADELWQADEQAEYRAQTPFERSKLSNVAFPYFWHKPDKLVMPFVVALASSVSEEESEKYNSPAYSVTLSIRKIHWEAWMSLAFLEGCAWAPRIRARFLGSISRFHLPIVGTSG</sequence>
<protein>
    <submittedName>
        <fullName evidence="2">Uncharacterized protein</fullName>
    </submittedName>
</protein>
<feature type="region of interest" description="Disordered" evidence="1">
    <location>
        <begin position="305"/>
        <end position="365"/>
    </location>
</feature>
<dbReference type="KEGG" id="pfj:MYCFIDRAFT_217101"/>
<dbReference type="InterPro" id="IPR038765">
    <property type="entry name" value="Papain-like_cys_pep_sf"/>
</dbReference>
<dbReference type="GeneID" id="19338359"/>
<feature type="region of interest" description="Disordered" evidence="1">
    <location>
        <begin position="488"/>
        <end position="509"/>
    </location>
</feature>
<dbReference type="AlphaFoldDB" id="M3AIL7"/>
<dbReference type="VEuPathDB" id="FungiDB:MYCFIDRAFT_217101"/>
<feature type="compositionally biased region" description="Polar residues" evidence="1">
    <location>
        <begin position="500"/>
        <end position="509"/>
    </location>
</feature>
<dbReference type="Proteomes" id="UP000016932">
    <property type="component" value="Unassembled WGS sequence"/>
</dbReference>
<dbReference type="SUPFAM" id="SSF54001">
    <property type="entry name" value="Cysteine proteinases"/>
    <property type="match status" value="1"/>
</dbReference>
<organism evidence="2 3">
    <name type="scientific">Pseudocercospora fijiensis (strain CIRAD86)</name>
    <name type="common">Black leaf streak disease fungus</name>
    <name type="synonym">Mycosphaerella fijiensis</name>
    <dbReference type="NCBI Taxonomy" id="383855"/>
    <lineage>
        <taxon>Eukaryota</taxon>
        <taxon>Fungi</taxon>
        <taxon>Dikarya</taxon>
        <taxon>Ascomycota</taxon>
        <taxon>Pezizomycotina</taxon>
        <taxon>Dothideomycetes</taxon>
        <taxon>Dothideomycetidae</taxon>
        <taxon>Mycosphaerellales</taxon>
        <taxon>Mycosphaerellaceae</taxon>
        <taxon>Pseudocercospora</taxon>
    </lineage>
</organism>
<proteinExistence type="predicted"/>